<gene>
    <name evidence="3" type="ORF">Zmor_018899</name>
</gene>
<comment type="caution">
    <text evidence="3">The sequence shown here is derived from an EMBL/GenBank/DDBJ whole genome shotgun (WGS) entry which is preliminary data.</text>
</comment>
<sequence length="698" mass="79438">MEEFMQLACMVYGNFRISCIDGTEILGSVHVPPVNKSTVDQNIDSVDLLSLISEEQIKLLIPAIGDQIRFKQAVKRINSNPCIDNNQQYHNENELVVSNKRKQAIFENNPISIDETEPESKFKKIDGSTPILLVVDSQAPGPSNSGTETGIASASTVTDLRNSDCGQNSSFLSVAQEIHDFNLSAILEGDVIERAILTKHNTNVPVTNRDRNSLCEIVISYFLNKSVKLNNDFLSRIADEITKIMPTEKKTTYFVSPIKKISSRFNKPEVARGKLVDKHRNKLTALRRTIEFPPVPSNYNTEPTSNEPSQSAKDSQIWLLHNRETVEDVLQHWKNAYEIRKFCNNKNATIESFLNEWPILNEQIAIELVSYDFKQMFQLELTAIDLENAFETFFDSVIHKRRSSLNATDETFIQLLAGNITTDSKNAIKLYLLFSLVPVKGRTRIGQKHWKPSRTESRDGFFLHVKVPGDIEKAKQEKIDSNYCRVQIVVKLALVQYTHLQRYTITIAMVKTRNQSTIYDHRCSDCFKAKIHSREDRTIEIQRTDEASTWFMANNLKELKNQRKILKGMITRIQNSISEQDGIQELEMRLNNLTDNLQKYNDVQAQIEVLQLEDISKDEETWDVENDRERTVTTPFVPTDLCSGGDGVYKKDGLLPPSLGRQVLQEDSWGGKIWHGGSSRFRDAPLSASWDESGGVEA</sequence>
<protein>
    <submittedName>
        <fullName evidence="3">Uncharacterized protein</fullName>
    </submittedName>
</protein>
<evidence type="ECO:0000313" key="4">
    <source>
        <dbReference type="Proteomes" id="UP001168821"/>
    </source>
</evidence>
<name>A0AA38I8A2_9CUCU</name>
<dbReference type="Proteomes" id="UP001168821">
    <property type="component" value="Unassembled WGS sequence"/>
</dbReference>
<proteinExistence type="predicted"/>
<reference evidence="3" key="1">
    <citation type="journal article" date="2023" name="G3 (Bethesda)">
        <title>Whole genome assemblies of Zophobas morio and Tenebrio molitor.</title>
        <authorList>
            <person name="Kaur S."/>
            <person name="Stinson S.A."/>
            <person name="diCenzo G.C."/>
        </authorList>
    </citation>
    <scope>NUCLEOTIDE SEQUENCE</scope>
    <source>
        <strain evidence="3">QUZm001</strain>
    </source>
</reference>
<dbReference type="AlphaFoldDB" id="A0AA38I8A2"/>
<keyword evidence="4" id="KW-1185">Reference proteome</keyword>
<feature type="region of interest" description="Disordered" evidence="2">
    <location>
        <begin position="675"/>
        <end position="698"/>
    </location>
</feature>
<feature type="coiled-coil region" evidence="1">
    <location>
        <begin position="556"/>
        <end position="603"/>
    </location>
</feature>
<accession>A0AA38I8A2</accession>
<organism evidence="3 4">
    <name type="scientific">Zophobas morio</name>
    <dbReference type="NCBI Taxonomy" id="2755281"/>
    <lineage>
        <taxon>Eukaryota</taxon>
        <taxon>Metazoa</taxon>
        <taxon>Ecdysozoa</taxon>
        <taxon>Arthropoda</taxon>
        <taxon>Hexapoda</taxon>
        <taxon>Insecta</taxon>
        <taxon>Pterygota</taxon>
        <taxon>Neoptera</taxon>
        <taxon>Endopterygota</taxon>
        <taxon>Coleoptera</taxon>
        <taxon>Polyphaga</taxon>
        <taxon>Cucujiformia</taxon>
        <taxon>Tenebrionidae</taxon>
        <taxon>Zophobas</taxon>
    </lineage>
</organism>
<evidence type="ECO:0000256" key="1">
    <source>
        <dbReference type="SAM" id="Coils"/>
    </source>
</evidence>
<feature type="compositionally biased region" description="Polar residues" evidence="2">
    <location>
        <begin position="297"/>
        <end position="313"/>
    </location>
</feature>
<evidence type="ECO:0000256" key="2">
    <source>
        <dbReference type="SAM" id="MobiDB-lite"/>
    </source>
</evidence>
<keyword evidence="1" id="KW-0175">Coiled coil</keyword>
<evidence type="ECO:0000313" key="3">
    <source>
        <dbReference type="EMBL" id="KAJ3652978.1"/>
    </source>
</evidence>
<dbReference type="EMBL" id="JALNTZ010000005">
    <property type="protein sequence ID" value="KAJ3652978.1"/>
    <property type="molecule type" value="Genomic_DNA"/>
</dbReference>
<feature type="region of interest" description="Disordered" evidence="2">
    <location>
        <begin position="294"/>
        <end position="313"/>
    </location>
</feature>